<dbReference type="InterPro" id="IPR013783">
    <property type="entry name" value="Ig-like_fold"/>
</dbReference>
<dbReference type="InterPro" id="IPR036116">
    <property type="entry name" value="FN3_sf"/>
</dbReference>
<sequence>MKTGRRLRVRLGVRVRFLLILLQLLIFNFSLLIETPATIRYVSKTGNSTPPYTSWATAADSIQKCINICEDGDAIYVANGVYREYLRINRIITLIGSSMDSTVIDGTGLSDTTVFIDQQTSFVLSNFTVLGKGLNIGDAIFLYSNLSSPYNQPFEISNCLIKNTYNGIWVGGLLHAKNVIIMNIKKGISINWINNDKISIVENSIIHNPSFYGIDLGKGLYIIRNNILLKDEEVDIFIGIKVALTQSFIIQNNLISGFNDNIYVDIVYDTSYIINNVLTHSGYSAFTNYSTGRANLYNSIIKNSSYLGTFTLPATKVDYNLFYQNNRNFYYAPQDGDSNLINIDPMLVNDIKPSLTNNWDYHLQAYSPAINKGDPSILDPNGSRSDMGMYGGPFGEVYTYQDLAPRPPRNLSAIVDSGRVRLRWNKNTEADTSHYNIYRSLTSNFVIDSTKLIGSTTDTSFADIIGQEYERLYYKITCVDKQGNQSQPSEELMVNLTSINEYPTLVNDYYLYQNYPNPFNPTTKIGYKLKERGYVKLMVYDIKGELVAVLVNQEQEAGYYEVEFDANSLRVGSKQLAVGNSIASGIYLYRIEVIGEGNIPVYTDMRKMVLVK</sequence>
<dbReference type="InterPro" id="IPR012334">
    <property type="entry name" value="Pectin_lyas_fold"/>
</dbReference>
<evidence type="ECO:0000313" key="2">
    <source>
        <dbReference type="EMBL" id="HFI92811.1"/>
    </source>
</evidence>
<comment type="caution">
    <text evidence="2">The sequence shown here is derived from an EMBL/GenBank/DDBJ whole genome shotgun (WGS) entry which is preliminary data.</text>
</comment>
<dbReference type="EMBL" id="DSUJ01000011">
    <property type="protein sequence ID" value="HFI92811.1"/>
    <property type="molecule type" value="Genomic_DNA"/>
</dbReference>
<gene>
    <name evidence="2" type="ORF">ENS31_14930</name>
</gene>
<dbReference type="AlphaFoldDB" id="A0A7V2ZMN7"/>
<accession>A0A7V2ZMN7</accession>
<organism evidence="2">
    <name type="scientific">Ignavibacterium album</name>
    <dbReference type="NCBI Taxonomy" id="591197"/>
    <lineage>
        <taxon>Bacteria</taxon>
        <taxon>Pseudomonadati</taxon>
        <taxon>Ignavibacteriota</taxon>
        <taxon>Ignavibacteria</taxon>
        <taxon>Ignavibacteriales</taxon>
        <taxon>Ignavibacteriaceae</taxon>
        <taxon>Ignavibacterium</taxon>
    </lineage>
</organism>
<dbReference type="InterPro" id="IPR011050">
    <property type="entry name" value="Pectin_lyase_fold/virulence"/>
</dbReference>
<dbReference type="Gene3D" id="2.60.40.4070">
    <property type="match status" value="1"/>
</dbReference>
<dbReference type="Gene3D" id="2.60.40.10">
    <property type="entry name" value="Immunoglobulins"/>
    <property type="match status" value="1"/>
</dbReference>
<protein>
    <recommendedName>
        <fullName evidence="1">Fibronectin type-III domain-containing protein</fullName>
    </recommendedName>
</protein>
<evidence type="ECO:0000259" key="1">
    <source>
        <dbReference type="PROSITE" id="PS50853"/>
    </source>
</evidence>
<dbReference type="InterPro" id="IPR003961">
    <property type="entry name" value="FN3_dom"/>
</dbReference>
<dbReference type="PROSITE" id="PS50853">
    <property type="entry name" value="FN3"/>
    <property type="match status" value="1"/>
</dbReference>
<proteinExistence type="predicted"/>
<dbReference type="SUPFAM" id="SSF51126">
    <property type="entry name" value="Pectin lyase-like"/>
    <property type="match status" value="1"/>
</dbReference>
<dbReference type="Gene3D" id="2.160.20.10">
    <property type="entry name" value="Single-stranded right-handed beta-helix, Pectin lyase-like"/>
    <property type="match status" value="1"/>
</dbReference>
<name>A0A7V2ZMN7_9BACT</name>
<dbReference type="SUPFAM" id="SSF49265">
    <property type="entry name" value="Fibronectin type III"/>
    <property type="match status" value="1"/>
</dbReference>
<feature type="domain" description="Fibronectin type-III" evidence="1">
    <location>
        <begin position="404"/>
        <end position="500"/>
    </location>
</feature>
<reference evidence="2" key="1">
    <citation type="journal article" date="2020" name="mSystems">
        <title>Genome- and Community-Level Interaction Insights into Carbon Utilization and Element Cycling Functions of Hydrothermarchaeota in Hydrothermal Sediment.</title>
        <authorList>
            <person name="Zhou Z."/>
            <person name="Liu Y."/>
            <person name="Xu W."/>
            <person name="Pan J."/>
            <person name="Luo Z.H."/>
            <person name="Li M."/>
        </authorList>
    </citation>
    <scope>NUCLEOTIDE SEQUENCE [LARGE SCALE GENOMIC DNA]</scope>
    <source>
        <strain evidence="2">SpSt-479</strain>
    </source>
</reference>